<keyword evidence="2" id="KW-1133">Transmembrane helix</keyword>
<feature type="transmembrane region" description="Helical" evidence="2">
    <location>
        <begin position="361"/>
        <end position="381"/>
    </location>
</feature>
<protein>
    <recommendedName>
        <fullName evidence="5">Polysaccharide biosynthesis protein C-terminal domain-containing protein</fullName>
    </recommendedName>
</protein>
<keyword evidence="4" id="KW-1185">Reference proteome</keyword>
<feature type="transmembrane region" description="Helical" evidence="2">
    <location>
        <begin position="246"/>
        <end position="268"/>
    </location>
</feature>
<evidence type="ECO:0000313" key="3">
    <source>
        <dbReference type="EMBL" id="OAX52562.1"/>
    </source>
</evidence>
<dbReference type="Proteomes" id="UP000053171">
    <property type="component" value="Unassembled WGS sequence"/>
</dbReference>
<name>A0A199NUH1_9MICC</name>
<feature type="transmembrane region" description="Helical" evidence="2">
    <location>
        <begin position="29"/>
        <end position="47"/>
    </location>
</feature>
<feature type="transmembrane region" description="Helical" evidence="2">
    <location>
        <begin position="59"/>
        <end position="83"/>
    </location>
</feature>
<reference evidence="3" key="1">
    <citation type="submission" date="2016-06" db="EMBL/GenBank/DDBJ databases">
        <title>Identification of putative biosynthetic pathways for the production of bioactive secondary metabolites by the marine actinomycete Kocuria kristinae RUTW2-3.</title>
        <authorList>
            <person name="Waterworth S.C."/>
            <person name="Walmsley T.A."/>
            <person name="Matongo T."/>
            <person name="Davies-Coleman M.T."/>
            <person name="Dorrington R.A."/>
        </authorList>
    </citation>
    <scope>NUCLEOTIDE SEQUENCE [LARGE SCALE GENOMIC DNA]</scope>
    <source>
        <strain evidence="3">RUTW2-3</strain>
    </source>
</reference>
<evidence type="ECO:0000256" key="2">
    <source>
        <dbReference type="SAM" id="Phobius"/>
    </source>
</evidence>
<evidence type="ECO:0008006" key="5">
    <source>
        <dbReference type="Google" id="ProtNLM"/>
    </source>
</evidence>
<feature type="transmembrane region" description="Helical" evidence="2">
    <location>
        <begin position="219"/>
        <end position="240"/>
    </location>
</feature>
<organism evidence="3 4">
    <name type="scientific">Rothia kristinae</name>
    <dbReference type="NCBI Taxonomy" id="37923"/>
    <lineage>
        <taxon>Bacteria</taxon>
        <taxon>Bacillati</taxon>
        <taxon>Actinomycetota</taxon>
        <taxon>Actinomycetes</taxon>
        <taxon>Micrococcales</taxon>
        <taxon>Micrococcaceae</taxon>
        <taxon>Rothia</taxon>
    </lineage>
</organism>
<feature type="transmembrane region" description="Helical" evidence="2">
    <location>
        <begin position="134"/>
        <end position="153"/>
    </location>
</feature>
<dbReference type="EMBL" id="LJBJ02000003">
    <property type="protein sequence ID" value="OAX52562.1"/>
    <property type="molecule type" value="Genomic_DNA"/>
</dbReference>
<gene>
    <name evidence="3" type="ORF">AN277_0202890</name>
</gene>
<feature type="transmembrane region" description="Helical" evidence="2">
    <location>
        <begin position="333"/>
        <end position="354"/>
    </location>
</feature>
<dbReference type="RefSeq" id="WP_058730439.1">
    <property type="nucleotide sequence ID" value="NZ_JBEYYV010000001.1"/>
</dbReference>
<keyword evidence="2" id="KW-0472">Membrane</keyword>
<evidence type="ECO:0000313" key="4">
    <source>
        <dbReference type="Proteomes" id="UP000053171"/>
    </source>
</evidence>
<dbReference type="AlphaFoldDB" id="A0A199NUH1"/>
<keyword evidence="2" id="KW-0812">Transmembrane</keyword>
<feature type="transmembrane region" description="Helical" evidence="2">
    <location>
        <begin position="110"/>
        <end position="128"/>
    </location>
</feature>
<feature type="transmembrane region" description="Helical" evidence="2">
    <location>
        <begin position="165"/>
        <end position="184"/>
    </location>
</feature>
<accession>A0A199NUH1</accession>
<sequence>MPSRHQQGDPPSRSTEPAPASRARTGLQLLLYLSPVILLSTIFPLVSPRLAAAQLGGQQLSTVVLASSLTVPWLSQIGCLPIYRSLGDLIEAKDRAAVTGRFAQHWARTFALSLPVVAIFTALAGLLLRWSPTALLAYAALICLHLVFVQSLVPGNVLQCKGVWAAAWLAYALALLAMPTVWWLPPVLGTVTQLVFLRAALPQVRALRSPGALPALRDMVRGALLGSVLWADKLILFLVVGPRMDVVAVFLALLPAILAYNCYFQLYAPGVDRAVGRLRTAIHGEPYAAMTRRSAQLSGAVESAVRRTLAIGAVGAIPTALVLGAALPGSFPWGLSVLAASWLFMTVTLLTYQLDYIGRRVGAQVLCAVHLAACCLALALLGPAGAYPVLIGVDAVLAVAAYVGYRRVWSVPEYTLFWRQALAW</sequence>
<comment type="caution">
    <text evidence="3">The sequence shown here is derived from an EMBL/GenBank/DDBJ whole genome shotgun (WGS) entry which is preliminary data.</text>
</comment>
<feature type="region of interest" description="Disordered" evidence="1">
    <location>
        <begin position="1"/>
        <end position="20"/>
    </location>
</feature>
<proteinExistence type="predicted"/>
<evidence type="ECO:0000256" key="1">
    <source>
        <dbReference type="SAM" id="MobiDB-lite"/>
    </source>
</evidence>